<evidence type="ECO:0000313" key="5">
    <source>
        <dbReference type="EMBL" id="SED98800.1"/>
    </source>
</evidence>
<dbReference type="Proteomes" id="UP000242849">
    <property type="component" value="Unassembled WGS sequence"/>
</dbReference>
<comment type="cofactor">
    <cofactor evidence="1">
        <name>Mg(2+)</name>
        <dbReference type="ChEBI" id="CHEBI:18420"/>
    </cofactor>
</comment>
<gene>
    <name evidence="5" type="ORF">SAMN05421553_3788</name>
</gene>
<dbReference type="RefSeq" id="WP_090385743.1">
    <property type="nucleotide sequence ID" value="NZ_FNSC01000001.1"/>
</dbReference>
<sequence>MKSGLSQFLPVISKSARKPAKPSRLAGVPLEEDDQIALIAWFDEWAPAELQGRLAASAGGARMARKTACRQKAAGNRKGFPDLNLLVPRGQFHGLIIELKRLKGGRLEPEQAGWLDFLNGQGYMAVVCCGLEAAKKTIVSYLGE</sequence>
<dbReference type="SMART" id="SM00990">
    <property type="entry name" value="VRR_NUC"/>
    <property type="match status" value="1"/>
</dbReference>
<dbReference type="InterPro" id="IPR011856">
    <property type="entry name" value="tRNA_endonuc-like_dom_sf"/>
</dbReference>
<reference evidence="6" key="1">
    <citation type="submission" date="2016-10" db="EMBL/GenBank/DDBJ databases">
        <authorList>
            <person name="Varghese N."/>
            <person name="Submissions S."/>
        </authorList>
    </citation>
    <scope>NUCLEOTIDE SEQUENCE [LARGE SCALE GENOMIC DNA]</scope>
    <source>
        <strain evidence="6">DSM 12111</strain>
    </source>
</reference>
<evidence type="ECO:0000256" key="2">
    <source>
        <dbReference type="ARBA" id="ARBA00022722"/>
    </source>
</evidence>
<keyword evidence="3" id="KW-0378">Hydrolase</keyword>
<organism evidence="5 6">
    <name type="scientific">Pseudomonas anguilliseptica</name>
    <dbReference type="NCBI Taxonomy" id="53406"/>
    <lineage>
        <taxon>Bacteria</taxon>
        <taxon>Pseudomonadati</taxon>
        <taxon>Pseudomonadota</taxon>
        <taxon>Gammaproteobacteria</taxon>
        <taxon>Pseudomonadales</taxon>
        <taxon>Pseudomonadaceae</taxon>
        <taxon>Pseudomonas</taxon>
    </lineage>
</organism>
<accession>A0A1H5F678</accession>
<evidence type="ECO:0000313" key="6">
    <source>
        <dbReference type="Proteomes" id="UP000242849"/>
    </source>
</evidence>
<keyword evidence="6" id="KW-1185">Reference proteome</keyword>
<evidence type="ECO:0000256" key="3">
    <source>
        <dbReference type="ARBA" id="ARBA00022801"/>
    </source>
</evidence>
<dbReference type="GO" id="GO:0004518">
    <property type="term" value="F:nuclease activity"/>
    <property type="evidence" value="ECO:0007669"/>
    <property type="project" value="UniProtKB-KW"/>
</dbReference>
<feature type="domain" description="VRR-NUC" evidence="4">
    <location>
        <begin position="29"/>
        <end position="132"/>
    </location>
</feature>
<name>A0A1H5F678_PSEAG</name>
<dbReference type="OrthoDB" id="9793683at2"/>
<evidence type="ECO:0000259" key="4">
    <source>
        <dbReference type="SMART" id="SM00990"/>
    </source>
</evidence>
<proteinExistence type="predicted"/>
<evidence type="ECO:0000256" key="1">
    <source>
        <dbReference type="ARBA" id="ARBA00001946"/>
    </source>
</evidence>
<dbReference type="AlphaFoldDB" id="A0A1H5F678"/>
<dbReference type="InterPro" id="IPR014883">
    <property type="entry name" value="VRR_NUC"/>
</dbReference>
<dbReference type="GO" id="GO:0003676">
    <property type="term" value="F:nucleic acid binding"/>
    <property type="evidence" value="ECO:0007669"/>
    <property type="project" value="InterPro"/>
</dbReference>
<dbReference type="GO" id="GO:0016788">
    <property type="term" value="F:hydrolase activity, acting on ester bonds"/>
    <property type="evidence" value="ECO:0007669"/>
    <property type="project" value="InterPro"/>
</dbReference>
<dbReference type="Gene3D" id="3.40.1350.10">
    <property type="match status" value="1"/>
</dbReference>
<dbReference type="Pfam" id="PF08774">
    <property type="entry name" value="VRR_NUC"/>
    <property type="match status" value="1"/>
</dbReference>
<protein>
    <submittedName>
        <fullName evidence="5">VRR-NUC domain-containing protein</fullName>
    </submittedName>
</protein>
<dbReference type="STRING" id="53406.SAMN05421553_3788"/>
<dbReference type="EMBL" id="FNSC01000001">
    <property type="protein sequence ID" value="SED98800.1"/>
    <property type="molecule type" value="Genomic_DNA"/>
</dbReference>
<keyword evidence="2" id="KW-0540">Nuclease</keyword>